<accession>A0A6G1C812</accession>
<dbReference type="AlphaFoldDB" id="A0A6G1C812"/>
<dbReference type="Proteomes" id="UP000479710">
    <property type="component" value="Unassembled WGS sequence"/>
</dbReference>
<reference evidence="2 3" key="1">
    <citation type="submission" date="2019-11" db="EMBL/GenBank/DDBJ databases">
        <title>Whole genome sequence of Oryza granulata.</title>
        <authorList>
            <person name="Li W."/>
        </authorList>
    </citation>
    <scope>NUCLEOTIDE SEQUENCE [LARGE SCALE GENOMIC DNA]</scope>
    <source>
        <strain evidence="3">cv. Menghai</strain>
        <tissue evidence="2">Leaf</tissue>
    </source>
</reference>
<sequence length="159" mass="17765">MRPSWSSSHHSSRRLRGSALGVLELAAISGVEEELESSEVTPWRSRMGRDGLPLQKGLSSRRRKQWSYLRGLPAAMGYDQEGDDGCTELPPLAIFTEIPSRRRRAKRRMLPARILTLHYIGWFSPFGPTLFVAKPTDVEDGECNDTREVAGDRGIGEVA</sequence>
<evidence type="ECO:0000256" key="1">
    <source>
        <dbReference type="SAM" id="Phobius"/>
    </source>
</evidence>
<evidence type="ECO:0000313" key="2">
    <source>
        <dbReference type="EMBL" id="KAF0896256.1"/>
    </source>
</evidence>
<keyword evidence="1" id="KW-1133">Transmembrane helix</keyword>
<proteinExistence type="predicted"/>
<protein>
    <submittedName>
        <fullName evidence="2">Uncharacterized protein</fullName>
    </submittedName>
</protein>
<name>A0A6G1C812_9ORYZ</name>
<evidence type="ECO:0000313" key="3">
    <source>
        <dbReference type="Proteomes" id="UP000479710"/>
    </source>
</evidence>
<dbReference type="EMBL" id="SPHZ02000010">
    <property type="protein sequence ID" value="KAF0896256.1"/>
    <property type="molecule type" value="Genomic_DNA"/>
</dbReference>
<organism evidence="2 3">
    <name type="scientific">Oryza meyeriana var. granulata</name>
    <dbReference type="NCBI Taxonomy" id="110450"/>
    <lineage>
        <taxon>Eukaryota</taxon>
        <taxon>Viridiplantae</taxon>
        <taxon>Streptophyta</taxon>
        <taxon>Embryophyta</taxon>
        <taxon>Tracheophyta</taxon>
        <taxon>Spermatophyta</taxon>
        <taxon>Magnoliopsida</taxon>
        <taxon>Liliopsida</taxon>
        <taxon>Poales</taxon>
        <taxon>Poaceae</taxon>
        <taxon>BOP clade</taxon>
        <taxon>Oryzoideae</taxon>
        <taxon>Oryzeae</taxon>
        <taxon>Oryzinae</taxon>
        <taxon>Oryza</taxon>
        <taxon>Oryza meyeriana</taxon>
    </lineage>
</organism>
<keyword evidence="3" id="KW-1185">Reference proteome</keyword>
<keyword evidence="1" id="KW-0472">Membrane</keyword>
<comment type="caution">
    <text evidence="2">The sequence shown here is derived from an EMBL/GenBank/DDBJ whole genome shotgun (WGS) entry which is preliminary data.</text>
</comment>
<feature type="transmembrane region" description="Helical" evidence="1">
    <location>
        <begin position="110"/>
        <end position="131"/>
    </location>
</feature>
<gene>
    <name evidence="2" type="ORF">E2562_019738</name>
</gene>
<keyword evidence="1" id="KW-0812">Transmembrane</keyword>